<dbReference type="AlphaFoldDB" id="A0A8D2LK66"/>
<keyword evidence="9 14" id="KW-1133">Transmembrane helix</keyword>
<evidence type="ECO:0000256" key="9">
    <source>
        <dbReference type="ARBA" id="ARBA00022989"/>
    </source>
</evidence>
<dbReference type="PROSITE" id="PS50268">
    <property type="entry name" value="CADHERIN_2"/>
    <property type="match status" value="6"/>
</dbReference>
<feature type="domain" description="Cadherin" evidence="16">
    <location>
        <begin position="574"/>
        <end position="679"/>
    </location>
</feature>
<keyword evidence="8" id="KW-0130">Cell adhesion</keyword>
<evidence type="ECO:0000256" key="15">
    <source>
        <dbReference type="SAM" id="SignalP"/>
    </source>
</evidence>
<dbReference type="PANTHER" id="PTHR24028:SF349">
    <property type="entry name" value="PROTOCADHERIN GAMMA-C5"/>
    <property type="match status" value="1"/>
</dbReference>
<accession>A0A8D2LK66</accession>
<keyword evidence="5 15" id="KW-0732">Signal</keyword>
<dbReference type="PROSITE" id="PS00232">
    <property type="entry name" value="CADHERIN_1"/>
    <property type="match status" value="3"/>
</dbReference>
<dbReference type="Pfam" id="PF08266">
    <property type="entry name" value="Cadherin_2"/>
    <property type="match status" value="1"/>
</dbReference>
<dbReference type="Gene3D" id="2.60.40.60">
    <property type="entry name" value="Cadherins"/>
    <property type="match status" value="6"/>
</dbReference>
<evidence type="ECO:0000256" key="6">
    <source>
        <dbReference type="ARBA" id="ARBA00022737"/>
    </source>
</evidence>
<feature type="transmembrane region" description="Helical" evidence="14">
    <location>
        <begin position="679"/>
        <end position="703"/>
    </location>
</feature>
<dbReference type="InterPro" id="IPR013164">
    <property type="entry name" value="Cadherin_N"/>
</dbReference>
<keyword evidence="4 14" id="KW-0812">Transmembrane</keyword>
<keyword evidence="11" id="KW-0325">Glycoprotein</keyword>
<comment type="subcellular location">
    <subcellularLocation>
        <location evidence="2">Cell membrane</location>
        <topology evidence="2">Single-pass type I membrane protein</topology>
    </subcellularLocation>
</comment>
<feature type="domain" description="Cadherin" evidence="16">
    <location>
        <begin position="232"/>
        <end position="339"/>
    </location>
</feature>
<dbReference type="Ensembl" id="ENSVKKT00000023904.1">
    <property type="protein sequence ID" value="ENSVKKP00000023324.1"/>
    <property type="gene ID" value="ENSVKKG00000015457.1"/>
</dbReference>
<dbReference type="GO" id="GO:0005509">
    <property type="term" value="F:calcium ion binding"/>
    <property type="evidence" value="ECO:0007669"/>
    <property type="project" value="UniProtKB-UniRule"/>
</dbReference>
<dbReference type="SMART" id="SM00112">
    <property type="entry name" value="CA"/>
    <property type="match status" value="6"/>
</dbReference>
<dbReference type="Pfam" id="PF00028">
    <property type="entry name" value="Cadherin"/>
    <property type="match status" value="5"/>
</dbReference>
<evidence type="ECO:0000259" key="16">
    <source>
        <dbReference type="PROSITE" id="PS50268"/>
    </source>
</evidence>
<dbReference type="InterPro" id="IPR015919">
    <property type="entry name" value="Cadherin-like_sf"/>
</dbReference>
<dbReference type="FunFam" id="2.60.40.60:FF:000129">
    <property type="entry name" value="protocadherin alpha-C2 isoform X1"/>
    <property type="match status" value="1"/>
</dbReference>
<evidence type="ECO:0000313" key="18">
    <source>
        <dbReference type="Proteomes" id="UP000694545"/>
    </source>
</evidence>
<feature type="domain" description="Cadherin" evidence="16">
    <location>
        <begin position="348"/>
        <end position="443"/>
    </location>
</feature>
<dbReference type="FunFam" id="2.60.40.60:FF:000004">
    <property type="entry name" value="Protocadherin 1 gamma 2"/>
    <property type="match status" value="1"/>
</dbReference>
<dbReference type="FunFam" id="2.60.40.60:FF:000018">
    <property type="entry name" value="Protocadherin gamma c3"/>
    <property type="match status" value="1"/>
</dbReference>
<keyword evidence="10 14" id="KW-0472">Membrane</keyword>
<feature type="chain" id="PRO_5033999152" description="Protocadherin gamma-C5" evidence="15">
    <location>
        <begin position="19"/>
        <end position="780"/>
    </location>
</feature>
<name>A0A8D2LK66_VARKO</name>
<evidence type="ECO:0000256" key="1">
    <source>
        <dbReference type="ARBA" id="ARBA00003436"/>
    </source>
</evidence>
<feature type="signal peptide" evidence="15">
    <location>
        <begin position="1"/>
        <end position="18"/>
    </location>
</feature>
<dbReference type="FunFam" id="2.60.40.60:FF:000006">
    <property type="entry name" value="Protocadherin alpha 2"/>
    <property type="match status" value="1"/>
</dbReference>
<dbReference type="InterPro" id="IPR020894">
    <property type="entry name" value="Cadherin_CS"/>
</dbReference>
<evidence type="ECO:0000256" key="8">
    <source>
        <dbReference type="ARBA" id="ARBA00022889"/>
    </source>
</evidence>
<keyword evidence="3" id="KW-1003">Cell membrane</keyword>
<evidence type="ECO:0000256" key="3">
    <source>
        <dbReference type="ARBA" id="ARBA00022475"/>
    </source>
</evidence>
<dbReference type="FunFam" id="2.60.40.60:FF:000002">
    <property type="entry name" value="Protocadherin alpha 2"/>
    <property type="match status" value="1"/>
</dbReference>
<dbReference type="FunFam" id="2.60.40.60:FF:000216">
    <property type="entry name" value="protocadherin gamma-C5 isoform X1"/>
    <property type="match status" value="1"/>
</dbReference>
<evidence type="ECO:0000256" key="12">
    <source>
        <dbReference type="ARBA" id="ARBA00074460"/>
    </source>
</evidence>
<dbReference type="CDD" id="cd11304">
    <property type="entry name" value="Cadherin_repeat"/>
    <property type="match status" value="5"/>
</dbReference>
<keyword evidence="18" id="KW-1185">Reference proteome</keyword>
<protein>
    <recommendedName>
        <fullName evidence="12">Protocadherin gamma-C5</fullName>
    </recommendedName>
</protein>
<dbReference type="SUPFAM" id="SSF49313">
    <property type="entry name" value="Cadherin-like"/>
    <property type="match status" value="6"/>
</dbReference>
<reference evidence="17" key="1">
    <citation type="submission" date="2025-08" db="UniProtKB">
        <authorList>
            <consortium name="Ensembl"/>
        </authorList>
    </citation>
    <scope>IDENTIFICATION</scope>
</reference>
<evidence type="ECO:0000256" key="4">
    <source>
        <dbReference type="ARBA" id="ARBA00022692"/>
    </source>
</evidence>
<keyword evidence="7 13" id="KW-0106">Calcium</keyword>
<dbReference type="PANTHER" id="PTHR24028">
    <property type="entry name" value="CADHERIN-87A"/>
    <property type="match status" value="1"/>
</dbReference>
<organism evidence="17 18">
    <name type="scientific">Varanus komodoensis</name>
    <name type="common">Komodo dragon</name>
    <dbReference type="NCBI Taxonomy" id="61221"/>
    <lineage>
        <taxon>Eukaryota</taxon>
        <taxon>Metazoa</taxon>
        <taxon>Chordata</taxon>
        <taxon>Craniata</taxon>
        <taxon>Vertebrata</taxon>
        <taxon>Euteleostomi</taxon>
        <taxon>Lepidosauria</taxon>
        <taxon>Squamata</taxon>
        <taxon>Bifurcata</taxon>
        <taxon>Unidentata</taxon>
        <taxon>Episquamata</taxon>
        <taxon>Toxicofera</taxon>
        <taxon>Anguimorpha</taxon>
        <taxon>Paleoanguimorpha</taxon>
        <taxon>Varanoidea</taxon>
        <taxon>Varanidae</taxon>
        <taxon>Varanus</taxon>
    </lineage>
</organism>
<evidence type="ECO:0000256" key="5">
    <source>
        <dbReference type="ARBA" id="ARBA00022729"/>
    </source>
</evidence>
<feature type="domain" description="Cadherin" evidence="16">
    <location>
        <begin position="123"/>
        <end position="231"/>
    </location>
</feature>
<dbReference type="GO" id="GO:0005886">
    <property type="term" value="C:plasma membrane"/>
    <property type="evidence" value="ECO:0007669"/>
    <property type="project" value="UniProtKB-SubCell"/>
</dbReference>
<keyword evidence="6" id="KW-0677">Repeat</keyword>
<evidence type="ECO:0000256" key="11">
    <source>
        <dbReference type="ARBA" id="ARBA00023180"/>
    </source>
</evidence>
<feature type="domain" description="Cadherin" evidence="16">
    <location>
        <begin position="16"/>
        <end position="122"/>
    </location>
</feature>
<comment type="function">
    <text evidence="1">Potential calcium-dependent cell-adhesion protein. May be involved in the establishment and maintenance of specific neuronal connections in the brain.</text>
</comment>
<sequence length="780" mass="84051">LLGLRGWLLLSLWVSVAGQLHYSVMEESDPGTVVGKVAQDLGLTAAALSRRRLQLGSEESKRFFALGPAGGTLLVNEKIDREALCGASEACVLPVQVVIEQPLELFHLEVEVRDLNDNAPGFPAPGPALRIAESAPVGSRFPLESAHDADVGTNAVSAYQLGPNPHFSLNVRNVKGGKLLPELVLEQPLDRERQAEHRLVLTARDGGSPVLSGTAQITVVVLDSNDNEPAFDLPVYKVSFLENTPVGALLFSLNATDPDAGSNGEIQYSFGIHTPESIQKLFGLDPHTGEIHVKGAVDFEEAHSYELHIRARDKGIPQLEGHCVIQLEVEDENDHPPEVLLTSLVSPVPENTPLDTVVGLFSVRDQDSGANGKVHLQISPDVPFKIKSFENHYSLMTRKQLDREAVSQYAITLTARDSGSPPLSTNVTVVLNISDVNDNAPRFTQQAYNTFLKENNPPGSLLCTVAASDPDEGDNARLTYSVMGSQFQGAPISSLVYVNPESGDLYAQHSFDYERLQVFQVAVEVKDAGFPPLSSTATLHLFVLDQNDNAPVIVHPQVPKGSSFHQSVLLPMDPGHLVTKVVAVDADSGHNAWLSYRLLQEPGEAAAFKVERHSGEIRVSRALREPGMSHRLVVEVQDNGVPSLSASLVLVISAEDSAAQDFSRSLDHLPRSPSRAPNLTLFLVISLVAISLVSCVMLAAVGARCLRPGLCMPSWLTSRCCNRRPDRKSTLNFCGRPSPEVGVRERQSGSLVALPAHCRPGGNAGRARGPARGAGVCLSF</sequence>
<evidence type="ECO:0000256" key="10">
    <source>
        <dbReference type="ARBA" id="ARBA00023136"/>
    </source>
</evidence>
<dbReference type="Proteomes" id="UP000694545">
    <property type="component" value="Unplaced"/>
</dbReference>
<proteinExistence type="predicted"/>
<evidence type="ECO:0000256" key="14">
    <source>
        <dbReference type="SAM" id="Phobius"/>
    </source>
</evidence>
<dbReference type="InterPro" id="IPR050174">
    <property type="entry name" value="Protocadherin/Cadherin-CA"/>
</dbReference>
<evidence type="ECO:0000313" key="17">
    <source>
        <dbReference type="Ensembl" id="ENSVKKP00000023324.1"/>
    </source>
</evidence>
<feature type="domain" description="Cadherin" evidence="16">
    <location>
        <begin position="444"/>
        <end position="553"/>
    </location>
</feature>
<evidence type="ECO:0000256" key="2">
    <source>
        <dbReference type="ARBA" id="ARBA00004251"/>
    </source>
</evidence>
<dbReference type="PRINTS" id="PR00205">
    <property type="entry name" value="CADHERIN"/>
</dbReference>
<dbReference type="GO" id="GO:0007156">
    <property type="term" value="P:homophilic cell adhesion via plasma membrane adhesion molecules"/>
    <property type="evidence" value="ECO:0007669"/>
    <property type="project" value="InterPro"/>
</dbReference>
<evidence type="ECO:0000256" key="13">
    <source>
        <dbReference type="PROSITE-ProRule" id="PRU00043"/>
    </source>
</evidence>
<dbReference type="InterPro" id="IPR002126">
    <property type="entry name" value="Cadherin-like_dom"/>
</dbReference>
<evidence type="ECO:0000256" key="7">
    <source>
        <dbReference type="ARBA" id="ARBA00022837"/>
    </source>
</evidence>
<reference evidence="17" key="2">
    <citation type="submission" date="2025-09" db="UniProtKB">
        <authorList>
            <consortium name="Ensembl"/>
        </authorList>
    </citation>
    <scope>IDENTIFICATION</scope>
</reference>